<feature type="region of interest" description="Disordered" evidence="1">
    <location>
        <begin position="51"/>
        <end position="83"/>
    </location>
</feature>
<evidence type="ECO:0000256" key="1">
    <source>
        <dbReference type="SAM" id="MobiDB-lite"/>
    </source>
</evidence>
<dbReference type="EMBL" id="JAINVV010000005">
    <property type="protein sequence ID" value="MBY8823272.1"/>
    <property type="molecule type" value="Genomic_DNA"/>
</dbReference>
<dbReference type="RefSeq" id="WP_222990389.1">
    <property type="nucleotide sequence ID" value="NZ_JAINVV010000005.1"/>
</dbReference>
<evidence type="ECO:0000313" key="3">
    <source>
        <dbReference type="Proteomes" id="UP000706039"/>
    </source>
</evidence>
<name>A0ABS7PPM3_9SPHN</name>
<organism evidence="2 3">
    <name type="scientific">Sphingomonas colocasiae</name>
    <dbReference type="NCBI Taxonomy" id="1848973"/>
    <lineage>
        <taxon>Bacteria</taxon>
        <taxon>Pseudomonadati</taxon>
        <taxon>Pseudomonadota</taxon>
        <taxon>Alphaproteobacteria</taxon>
        <taxon>Sphingomonadales</taxon>
        <taxon>Sphingomonadaceae</taxon>
        <taxon>Sphingomonas</taxon>
    </lineage>
</organism>
<gene>
    <name evidence="2" type="ORF">K7G82_13280</name>
</gene>
<protein>
    <submittedName>
        <fullName evidence="2">Uncharacterized protein</fullName>
    </submittedName>
</protein>
<feature type="compositionally biased region" description="Basic and acidic residues" evidence="1">
    <location>
        <begin position="1"/>
        <end position="11"/>
    </location>
</feature>
<feature type="region of interest" description="Disordered" evidence="1">
    <location>
        <begin position="1"/>
        <end position="30"/>
    </location>
</feature>
<evidence type="ECO:0000313" key="2">
    <source>
        <dbReference type="EMBL" id="MBY8823272.1"/>
    </source>
</evidence>
<dbReference type="Proteomes" id="UP000706039">
    <property type="component" value="Unassembled WGS sequence"/>
</dbReference>
<keyword evidence="3" id="KW-1185">Reference proteome</keyword>
<sequence length="83" mass="9302">MGTIDWKERPALDVPSASFPGRAAPAHARQRRVMVEVDGHRETRTAEAAFRLDGKRFDPGRNARPDVADRPKQAFRDGRPHDG</sequence>
<proteinExistence type="predicted"/>
<comment type="caution">
    <text evidence="2">The sequence shown here is derived from an EMBL/GenBank/DDBJ whole genome shotgun (WGS) entry which is preliminary data.</text>
</comment>
<accession>A0ABS7PPM3</accession>
<reference evidence="2 3" key="1">
    <citation type="submission" date="2021-08" db="EMBL/GenBank/DDBJ databases">
        <authorList>
            <person name="Tuo L."/>
        </authorList>
    </citation>
    <scope>NUCLEOTIDE SEQUENCE [LARGE SCALE GENOMIC DNA]</scope>
    <source>
        <strain evidence="2 3">JCM 31229</strain>
    </source>
</reference>